<keyword evidence="2" id="KW-1185">Reference proteome</keyword>
<dbReference type="Proteomes" id="UP000198785">
    <property type="component" value="Unassembled WGS sequence"/>
</dbReference>
<proteinExistence type="predicted"/>
<accession>A0A1I6TUZ8</accession>
<dbReference type="RefSeq" id="WP_093365881.1">
    <property type="nucleotide sequence ID" value="NZ_FOZZ01000007.1"/>
</dbReference>
<dbReference type="InterPro" id="IPR007541">
    <property type="entry name" value="Uncharacterised_BSP"/>
</dbReference>
<name>A0A1I6TUZ8_9SPHI</name>
<dbReference type="OrthoDB" id="211588at2"/>
<dbReference type="EMBL" id="FOZZ01000007">
    <property type="protein sequence ID" value="SFS92995.1"/>
    <property type="molecule type" value="Genomic_DNA"/>
</dbReference>
<dbReference type="PANTHER" id="PTHR33321">
    <property type="match status" value="1"/>
</dbReference>
<dbReference type="Pfam" id="PF04450">
    <property type="entry name" value="BSP"/>
    <property type="match status" value="1"/>
</dbReference>
<gene>
    <name evidence="1" type="ORF">SAMN05660206_10763</name>
</gene>
<reference evidence="1 2" key="1">
    <citation type="submission" date="2016-10" db="EMBL/GenBank/DDBJ databases">
        <authorList>
            <person name="de Groot N.N."/>
        </authorList>
    </citation>
    <scope>NUCLEOTIDE SEQUENCE [LARGE SCALE GENOMIC DNA]</scope>
    <source>
        <strain evidence="1 2">DSM 22789</strain>
    </source>
</reference>
<evidence type="ECO:0000313" key="2">
    <source>
        <dbReference type="Proteomes" id="UP000198785"/>
    </source>
</evidence>
<dbReference type="PANTHER" id="PTHR33321:SF12">
    <property type="entry name" value="PLANT BASIC SECRETORY PROTEIN (BSP) FAMILY PROTEIN"/>
    <property type="match status" value="1"/>
</dbReference>
<organism evidence="1 2">
    <name type="scientific">Sphingobacterium wenxiniae</name>
    <dbReference type="NCBI Taxonomy" id="683125"/>
    <lineage>
        <taxon>Bacteria</taxon>
        <taxon>Pseudomonadati</taxon>
        <taxon>Bacteroidota</taxon>
        <taxon>Sphingobacteriia</taxon>
        <taxon>Sphingobacteriales</taxon>
        <taxon>Sphingobacteriaceae</taxon>
        <taxon>Sphingobacterium</taxon>
    </lineage>
</organism>
<dbReference type="STRING" id="683125.SAMN05660206_10763"/>
<evidence type="ECO:0000313" key="1">
    <source>
        <dbReference type="EMBL" id="SFS92995.1"/>
    </source>
</evidence>
<protein>
    <submittedName>
        <fullName evidence="1">Peptidase</fullName>
    </submittedName>
</protein>
<dbReference type="AlphaFoldDB" id="A0A1I6TUZ8"/>
<sequence length="228" mass="26243">MYRHALKIFVIILSIVVLGSPLKKVCAQVDSDKGYKVEIIAENPYFSQKYLARLEGVFYQVYPKLVNDFNENSPRKVTITIDTTYDGVAYAHNGRVVISQGWLEKNPEDIDVVTHEVMHIVQAYPPRSGPGWLVEGIADYVRDKYGVNNTGANWSLPDLKEGQHYTNSYRIAARFLKWIELNKQKGIVKKLDVALRNKEYSDVIWVDNTKMTLDQLWDAYEKENIVIN</sequence>